<evidence type="ECO:0000313" key="1">
    <source>
        <dbReference type="EMBL" id="SQI27102.1"/>
    </source>
</evidence>
<keyword evidence="2" id="KW-1185">Reference proteome</keyword>
<dbReference type="Proteomes" id="UP000248731">
    <property type="component" value="Chromosome 1"/>
</dbReference>
<reference evidence="1 2" key="1">
    <citation type="submission" date="2018-06" db="EMBL/GenBank/DDBJ databases">
        <authorList>
            <consortium name="Pathogen Informatics"/>
            <person name="Doyle S."/>
        </authorList>
    </citation>
    <scope>NUCLEOTIDE SEQUENCE [LARGE SCALE GENOMIC DNA]</scope>
    <source>
        <strain evidence="1 2">NCTC7307</strain>
    </source>
</reference>
<dbReference type="EMBL" id="LS483466">
    <property type="protein sequence ID" value="SQI27102.1"/>
    <property type="molecule type" value="Genomic_DNA"/>
</dbReference>
<dbReference type="InterPro" id="IPR053156">
    <property type="entry name" value="T6SS_TssM-like"/>
</dbReference>
<protein>
    <submittedName>
        <fullName evidence="1">Type VI secretion protein IcmF</fullName>
    </submittedName>
</protein>
<organism evidence="1 2">
    <name type="scientific">Salmonella enterica subsp. arizonae</name>
    <dbReference type="NCBI Taxonomy" id="59203"/>
    <lineage>
        <taxon>Bacteria</taxon>
        <taxon>Pseudomonadati</taxon>
        <taxon>Pseudomonadota</taxon>
        <taxon>Gammaproteobacteria</taxon>
        <taxon>Enterobacterales</taxon>
        <taxon>Enterobacteriaceae</taxon>
        <taxon>Salmonella</taxon>
    </lineage>
</organism>
<dbReference type="PANTHER" id="PTHR36153">
    <property type="entry name" value="INNER MEMBRANE PROTEIN-RELATED"/>
    <property type="match status" value="1"/>
</dbReference>
<evidence type="ECO:0000313" key="2">
    <source>
        <dbReference type="Proteomes" id="UP000248731"/>
    </source>
</evidence>
<name>A0A2X4TYN5_SALER</name>
<sequence>MSVEINQQQRYLDLWLLRLQRHLDRRNYLYHLPWYMVIGPKQSGKSTLLREGYPADDIWTPEKLRGEPTARGVLRRKWEKQPLFSTLTVY</sequence>
<accession>A0A2X4TYN5</accession>
<dbReference type="AlphaFoldDB" id="A0A2X4TYN5"/>
<gene>
    <name evidence="1" type="primary">icmF_3</name>
    <name evidence="1" type="ORF">NCTC7307_04479</name>
</gene>
<proteinExistence type="predicted"/>
<dbReference type="PANTHER" id="PTHR36153:SF5">
    <property type="entry name" value="EXPORTED PROTEIN"/>
    <property type="match status" value="1"/>
</dbReference>